<keyword evidence="3" id="KW-0221">Differentiation</keyword>
<evidence type="ECO:0000256" key="8">
    <source>
        <dbReference type="ARBA" id="ARBA00037382"/>
    </source>
</evidence>
<evidence type="ECO:0000256" key="9">
    <source>
        <dbReference type="SAM" id="MobiDB-lite"/>
    </source>
</evidence>
<dbReference type="GO" id="GO:0045467">
    <property type="term" value="P:R7 cell development"/>
    <property type="evidence" value="ECO:0007669"/>
    <property type="project" value="UniProtKB-ARBA"/>
</dbReference>
<sequence length="524" mass="59055">MDKIYSRNKYSLTWKTHAKHVFKSLCCLMEHQSLVDIAICCGNKTLHAHKCILAANSHYFKDEMERNSSVEQIIITGFDFAVLKAIIEFMYCGETIINEDDVKYLIAAAKLLQIRGLDTLFSDRQEYQHLADDVYIPYPQFVSSKPKYPIAYHPPSNPSITNGTGLKMPSYCINDPFNKKKLKRKYLRTEAEKACAKEAHASRMALAHLQKEIATTSQVNSFIIEESCTETTVENFIPHAEENSIDATKAIQPVPIISYNDSENNFTCNTTEGNPKQSLLQFGSIQNNQGLLSNKLKNIFASESSTNIEIIFKTSDGNFMTVNEEVLQNISKGGLQYQIVDENGHVGEIQDLKPLERVSSEKLETQHNLEMLKDFMKTAKISCNASMSTVGESGEVIINDEVRNEEENVSDYKPGDSSLSTNSSEIDDRKPVQFMLLDNEFDSSMIASFPQAIKICSDKSFDDPPDMSKEINEDDFPDFSRELESENVRNCDKTTIKFSPDIFFADATASNVPGDKKLLTLRKT</sequence>
<keyword evidence="6" id="KW-0804">Transcription</keyword>
<dbReference type="AlphaFoldDB" id="A0ABD2P6L6"/>
<evidence type="ECO:0000256" key="7">
    <source>
        <dbReference type="ARBA" id="ARBA00023242"/>
    </source>
</evidence>
<dbReference type="PROSITE" id="PS50097">
    <property type="entry name" value="BTB"/>
    <property type="match status" value="1"/>
</dbReference>
<dbReference type="PANTHER" id="PTHR23110">
    <property type="entry name" value="BTB DOMAIN TRANSCRIPTION FACTOR"/>
    <property type="match status" value="1"/>
</dbReference>
<dbReference type="PANTHER" id="PTHR23110:SF111">
    <property type="entry name" value="LONGITUDINALS LACKING PROTEIN, ISOFORMS F_I_K_T"/>
    <property type="match status" value="1"/>
</dbReference>
<gene>
    <name evidence="11" type="ORF">HHI36_000628</name>
</gene>
<comment type="subcellular location">
    <subcellularLocation>
        <location evidence="1">Nucleus</location>
    </subcellularLocation>
</comment>
<evidence type="ECO:0000256" key="4">
    <source>
        <dbReference type="ARBA" id="ARBA00022902"/>
    </source>
</evidence>
<dbReference type="InterPro" id="IPR011333">
    <property type="entry name" value="SKP1/BTB/POZ_sf"/>
</dbReference>
<evidence type="ECO:0000256" key="1">
    <source>
        <dbReference type="ARBA" id="ARBA00004123"/>
    </source>
</evidence>
<dbReference type="GO" id="GO:0045476">
    <property type="term" value="P:nurse cell apoptotic process"/>
    <property type="evidence" value="ECO:0007669"/>
    <property type="project" value="UniProtKB-ARBA"/>
</dbReference>
<name>A0ABD2P6L6_9CUCU</name>
<feature type="region of interest" description="Disordered" evidence="9">
    <location>
        <begin position="403"/>
        <end position="425"/>
    </location>
</feature>
<accession>A0ABD2P6L6</accession>
<dbReference type="InterPro" id="IPR000210">
    <property type="entry name" value="BTB/POZ_dom"/>
</dbReference>
<dbReference type="GO" id="GO:0005634">
    <property type="term" value="C:nucleus"/>
    <property type="evidence" value="ECO:0007669"/>
    <property type="project" value="UniProtKB-SubCell"/>
</dbReference>
<keyword evidence="7" id="KW-0539">Nucleus</keyword>
<dbReference type="GO" id="GO:0007526">
    <property type="term" value="P:larval somatic muscle development"/>
    <property type="evidence" value="ECO:0007669"/>
    <property type="project" value="UniProtKB-ARBA"/>
</dbReference>
<reference evidence="11 12" key="1">
    <citation type="journal article" date="2021" name="BMC Biol.">
        <title>Horizontally acquired antibacterial genes associated with adaptive radiation of ladybird beetles.</title>
        <authorList>
            <person name="Li H.S."/>
            <person name="Tang X.F."/>
            <person name="Huang Y.H."/>
            <person name="Xu Z.Y."/>
            <person name="Chen M.L."/>
            <person name="Du X.Y."/>
            <person name="Qiu B.Y."/>
            <person name="Chen P.T."/>
            <person name="Zhang W."/>
            <person name="Slipinski A."/>
            <person name="Escalona H.E."/>
            <person name="Waterhouse R.M."/>
            <person name="Zwick A."/>
            <person name="Pang H."/>
        </authorList>
    </citation>
    <scope>NUCLEOTIDE SEQUENCE [LARGE SCALE GENOMIC DNA]</scope>
    <source>
        <strain evidence="11">SYSU2018</strain>
    </source>
</reference>
<evidence type="ECO:0000313" key="11">
    <source>
        <dbReference type="EMBL" id="KAL3286115.1"/>
    </source>
</evidence>
<evidence type="ECO:0000256" key="2">
    <source>
        <dbReference type="ARBA" id="ARBA00022473"/>
    </source>
</evidence>
<evidence type="ECO:0000259" key="10">
    <source>
        <dbReference type="PROSITE" id="PS50097"/>
    </source>
</evidence>
<organism evidence="11 12">
    <name type="scientific">Cryptolaemus montrouzieri</name>
    <dbReference type="NCBI Taxonomy" id="559131"/>
    <lineage>
        <taxon>Eukaryota</taxon>
        <taxon>Metazoa</taxon>
        <taxon>Ecdysozoa</taxon>
        <taxon>Arthropoda</taxon>
        <taxon>Hexapoda</taxon>
        <taxon>Insecta</taxon>
        <taxon>Pterygota</taxon>
        <taxon>Neoptera</taxon>
        <taxon>Endopterygota</taxon>
        <taxon>Coleoptera</taxon>
        <taxon>Polyphaga</taxon>
        <taxon>Cucujiformia</taxon>
        <taxon>Coccinelloidea</taxon>
        <taxon>Coccinellidae</taxon>
        <taxon>Scymninae</taxon>
        <taxon>Scymnini</taxon>
        <taxon>Cryptolaemus</taxon>
    </lineage>
</organism>
<dbReference type="GO" id="GO:0035167">
    <property type="term" value="P:larval lymph gland hemopoiesis"/>
    <property type="evidence" value="ECO:0007669"/>
    <property type="project" value="UniProtKB-ARBA"/>
</dbReference>
<dbReference type="GO" id="GO:0008406">
    <property type="term" value="P:gonad development"/>
    <property type="evidence" value="ECO:0007669"/>
    <property type="project" value="UniProtKB-ARBA"/>
</dbReference>
<comment type="caution">
    <text evidence="11">The sequence shown here is derived from an EMBL/GenBank/DDBJ whole genome shotgun (WGS) entry which is preliminary data.</text>
</comment>
<evidence type="ECO:0000313" key="12">
    <source>
        <dbReference type="Proteomes" id="UP001516400"/>
    </source>
</evidence>
<dbReference type="Gene3D" id="3.30.710.10">
    <property type="entry name" value="Potassium Channel Kv1.1, Chain A"/>
    <property type="match status" value="1"/>
</dbReference>
<dbReference type="InterPro" id="IPR051095">
    <property type="entry name" value="Dros_DevTransReg"/>
</dbReference>
<dbReference type="GO" id="GO:0016199">
    <property type="term" value="P:axon midline choice point recognition"/>
    <property type="evidence" value="ECO:0007669"/>
    <property type="project" value="UniProtKB-ARBA"/>
</dbReference>
<evidence type="ECO:0000256" key="5">
    <source>
        <dbReference type="ARBA" id="ARBA00023015"/>
    </source>
</evidence>
<dbReference type="SUPFAM" id="SSF54695">
    <property type="entry name" value="POZ domain"/>
    <property type="match status" value="1"/>
</dbReference>
<comment type="function">
    <text evidence="8">Putative transcription factor required for axon growth and guidance in the central and peripheral nervous systems. Repels CNS axons away from the midline by promoting the expression of the midline repellent sli and its receptor robo.</text>
</comment>
<dbReference type="Proteomes" id="UP001516400">
    <property type="component" value="Unassembled WGS sequence"/>
</dbReference>
<dbReference type="GO" id="GO:0048813">
    <property type="term" value="P:dendrite morphogenesis"/>
    <property type="evidence" value="ECO:0007669"/>
    <property type="project" value="UniProtKB-ARBA"/>
</dbReference>
<keyword evidence="2" id="KW-0217">Developmental protein</keyword>
<keyword evidence="4" id="KW-0524">Neurogenesis</keyword>
<keyword evidence="12" id="KW-1185">Reference proteome</keyword>
<dbReference type="EMBL" id="JABFTP020000185">
    <property type="protein sequence ID" value="KAL3286115.1"/>
    <property type="molecule type" value="Genomic_DNA"/>
</dbReference>
<feature type="domain" description="BTB" evidence="10">
    <location>
        <begin position="35"/>
        <end position="99"/>
    </location>
</feature>
<dbReference type="SMART" id="SM00225">
    <property type="entry name" value="BTB"/>
    <property type="match status" value="1"/>
</dbReference>
<evidence type="ECO:0000256" key="6">
    <source>
        <dbReference type="ARBA" id="ARBA00023163"/>
    </source>
</evidence>
<dbReference type="Pfam" id="PF00651">
    <property type="entry name" value="BTB"/>
    <property type="match status" value="1"/>
</dbReference>
<dbReference type="GO" id="GO:0006355">
    <property type="term" value="P:regulation of DNA-templated transcription"/>
    <property type="evidence" value="ECO:0007669"/>
    <property type="project" value="UniProtKB-ARBA"/>
</dbReference>
<keyword evidence="5" id="KW-0805">Transcription regulation</keyword>
<proteinExistence type="predicted"/>
<protein>
    <recommendedName>
        <fullName evidence="10">BTB domain-containing protein</fullName>
    </recommendedName>
</protein>
<dbReference type="GO" id="GO:0007464">
    <property type="term" value="P:R3/R4 cell fate commitment"/>
    <property type="evidence" value="ECO:0007669"/>
    <property type="project" value="UniProtKB-ARBA"/>
</dbReference>
<evidence type="ECO:0000256" key="3">
    <source>
        <dbReference type="ARBA" id="ARBA00022782"/>
    </source>
</evidence>